<dbReference type="InterPro" id="IPR008949">
    <property type="entry name" value="Isoprenoid_synthase_dom_sf"/>
</dbReference>
<comment type="caution">
    <text evidence="1">The sequence shown here is derived from an EMBL/GenBank/DDBJ whole genome shotgun (WGS) entry which is preliminary data.</text>
</comment>
<keyword evidence="2" id="KW-1185">Reference proteome</keyword>
<gene>
    <name evidence="1" type="ORF">KY290_002738</name>
</gene>
<protein>
    <recommendedName>
        <fullName evidence="3">Sesquiterpene synthase</fullName>
    </recommendedName>
</protein>
<reference evidence="1 2" key="1">
    <citation type="journal article" date="2021" name="bioRxiv">
        <title>Chromosome-scale and haplotype-resolved genome assembly of a tetraploid potato cultivar.</title>
        <authorList>
            <person name="Sun H."/>
            <person name="Jiao W.-B."/>
            <person name="Krause K."/>
            <person name="Campoy J.A."/>
            <person name="Goel M."/>
            <person name="Folz-Donahue K."/>
            <person name="Kukat C."/>
            <person name="Huettel B."/>
            <person name="Schneeberger K."/>
        </authorList>
    </citation>
    <scope>NUCLEOTIDE SEQUENCE [LARGE SCALE GENOMIC DNA]</scope>
    <source>
        <strain evidence="1">SolTubOtavaFocal</strain>
        <tissue evidence="1">Leaves</tissue>
    </source>
</reference>
<dbReference type="Proteomes" id="UP000826656">
    <property type="component" value="Unassembled WGS sequence"/>
</dbReference>
<organism evidence="1 2">
    <name type="scientific">Solanum tuberosum</name>
    <name type="common">Potato</name>
    <dbReference type="NCBI Taxonomy" id="4113"/>
    <lineage>
        <taxon>Eukaryota</taxon>
        <taxon>Viridiplantae</taxon>
        <taxon>Streptophyta</taxon>
        <taxon>Embryophyta</taxon>
        <taxon>Tracheophyta</taxon>
        <taxon>Spermatophyta</taxon>
        <taxon>Magnoliopsida</taxon>
        <taxon>eudicotyledons</taxon>
        <taxon>Gunneridae</taxon>
        <taxon>Pentapetalae</taxon>
        <taxon>asterids</taxon>
        <taxon>lamiids</taxon>
        <taxon>Solanales</taxon>
        <taxon>Solanaceae</taxon>
        <taxon>Solanoideae</taxon>
        <taxon>Solaneae</taxon>
        <taxon>Solanum</taxon>
    </lineage>
</organism>
<evidence type="ECO:0008006" key="3">
    <source>
        <dbReference type="Google" id="ProtNLM"/>
    </source>
</evidence>
<evidence type="ECO:0000313" key="1">
    <source>
        <dbReference type="EMBL" id="KAH0783140.1"/>
    </source>
</evidence>
<name>A0ABQ7WRE6_SOLTU</name>
<dbReference type="Gene3D" id="1.10.600.10">
    <property type="entry name" value="Farnesyl Diphosphate Synthase"/>
    <property type="match status" value="1"/>
</dbReference>
<proteinExistence type="predicted"/>
<dbReference type="EMBL" id="JAIVGD010000001">
    <property type="protein sequence ID" value="KAH0783140.1"/>
    <property type="molecule type" value="Genomic_DNA"/>
</dbReference>
<sequence length="67" mass="7881">MAPVAAAVMSNYEEEEIFRPIADFSPSLWGDYFHSFSVDNQVAEEYAHEIETLKEYIVRRCLWNNIH</sequence>
<accession>A0ABQ7WRE6</accession>
<evidence type="ECO:0000313" key="2">
    <source>
        <dbReference type="Proteomes" id="UP000826656"/>
    </source>
</evidence>